<name>A0AAE1EBN8_9GAST</name>
<dbReference type="PANTHER" id="PTHR21444">
    <property type="entry name" value="COILED-COIL DOMAIN-CONTAINING PROTEIN 180"/>
    <property type="match status" value="1"/>
</dbReference>
<comment type="caution">
    <text evidence="3">The sequence shown here is derived from an EMBL/GenBank/DDBJ whole genome shotgun (WGS) entry which is preliminary data.</text>
</comment>
<gene>
    <name evidence="3" type="ORF">RRG08_027281</name>
</gene>
<feature type="domain" description="DUF4456" evidence="2">
    <location>
        <begin position="636"/>
        <end position="840"/>
    </location>
</feature>
<dbReference type="Pfam" id="PF14644">
    <property type="entry name" value="DUF4456"/>
    <property type="match status" value="1"/>
</dbReference>
<proteinExistence type="predicted"/>
<evidence type="ECO:0000256" key="1">
    <source>
        <dbReference type="SAM" id="MobiDB-lite"/>
    </source>
</evidence>
<feature type="region of interest" description="Disordered" evidence="1">
    <location>
        <begin position="539"/>
        <end position="617"/>
    </location>
</feature>
<dbReference type="InterPro" id="IPR027914">
    <property type="entry name" value="DUF4456"/>
</dbReference>
<organism evidence="3 4">
    <name type="scientific">Elysia crispata</name>
    <name type="common">lettuce slug</name>
    <dbReference type="NCBI Taxonomy" id="231223"/>
    <lineage>
        <taxon>Eukaryota</taxon>
        <taxon>Metazoa</taxon>
        <taxon>Spiralia</taxon>
        <taxon>Lophotrochozoa</taxon>
        <taxon>Mollusca</taxon>
        <taxon>Gastropoda</taxon>
        <taxon>Heterobranchia</taxon>
        <taxon>Euthyneura</taxon>
        <taxon>Panpulmonata</taxon>
        <taxon>Sacoglossa</taxon>
        <taxon>Placobranchoidea</taxon>
        <taxon>Plakobranchidae</taxon>
        <taxon>Elysia</taxon>
    </lineage>
</organism>
<keyword evidence="4" id="KW-1185">Reference proteome</keyword>
<feature type="compositionally biased region" description="Basic and acidic residues" evidence="1">
    <location>
        <begin position="596"/>
        <end position="609"/>
    </location>
</feature>
<feature type="region of interest" description="Disordered" evidence="1">
    <location>
        <begin position="68"/>
        <end position="98"/>
    </location>
</feature>
<feature type="region of interest" description="Disordered" evidence="1">
    <location>
        <begin position="467"/>
        <end position="500"/>
    </location>
</feature>
<evidence type="ECO:0000313" key="4">
    <source>
        <dbReference type="Proteomes" id="UP001283361"/>
    </source>
</evidence>
<accession>A0AAE1EBN8</accession>
<dbReference type="AlphaFoldDB" id="A0AAE1EBN8"/>
<feature type="compositionally biased region" description="Polar residues" evidence="1">
    <location>
        <begin position="554"/>
        <end position="567"/>
    </location>
</feature>
<reference evidence="3" key="1">
    <citation type="journal article" date="2023" name="G3 (Bethesda)">
        <title>A reference genome for the long-term kleptoplast-retaining sea slug Elysia crispata morphotype clarki.</title>
        <authorList>
            <person name="Eastman K.E."/>
            <person name="Pendleton A.L."/>
            <person name="Shaikh M.A."/>
            <person name="Suttiyut T."/>
            <person name="Ogas R."/>
            <person name="Tomko P."/>
            <person name="Gavelis G."/>
            <person name="Widhalm J.R."/>
            <person name="Wisecaver J.H."/>
        </authorList>
    </citation>
    <scope>NUCLEOTIDE SEQUENCE</scope>
    <source>
        <strain evidence="3">ECLA1</strain>
    </source>
</reference>
<evidence type="ECO:0000259" key="2">
    <source>
        <dbReference type="Pfam" id="PF14644"/>
    </source>
</evidence>
<dbReference type="EMBL" id="JAWDGP010000372">
    <property type="protein sequence ID" value="KAK3801077.1"/>
    <property type="molecule type" value="Genomic_DNA"/>
</dbReference>
<evidence type="ECO:0000313" key="3">
    <source>
        <dbReference type="EMBL" id="KAK3801077.1"/>
    </source>
</evidence>
<protein>
    <recommendedName>
        <fullName evidence="2">DUF4456 domain-containing protein</fullName>
    </recommendedName>
</protein>
<sequence length="952" mass="107691">MSIFAARALRFEGFTNSYRVPRQNIHEEPPFDPSEEFNEIIKTSNGNEFYVVKLNKLKFNEELEARASNGTASLQGEEEQQGEGEEKIGGEDEEDAGEGEDAFLTEVDGQKESGVFDAGAVEVPEYISSIDIPEDVIIRVKKVIRLNFLEHLDSWCEQAVERSDSVVVAKCEELNSELDLRLHLHQPRPRRAELDVHNVRAAELVLHAERVVRHCAGMEQSLAELGTKFKAMSHEHNKLANKFRADIEALEVVFVNATKSARLVKLQNQVTVELDKFMSVIRASLRQFRQHLDQTLQMLRESNARFIKSFRVFSDGGNFCPEEIEEHRKKLEKMSAMIDSSEGSIMSDLEGMESRRLDTATKIAVEFEDRFKGHMSDLVFMERMARWLTNTQVKVKAEVANSNTQAQKIAHMLDTLERRVDACARPNLDKEQITASQLNQSLFSIFEAFVGRSEYLNCMKPGGSQGNLATAPSTAKVGFSAESPQQTTGGKAGKSGEDPSVNVIKSILNNLEINNMKFTDEYWTQRSKLRFGLDAELDGEGAGGMESSREKTKSVMSQASSKGSEASKSTRKAVPTGAEVNTRRSMSGQRRTSKPIKMDRKSILDKDDGVDGEGGEAENFMSSIQKTLREARDGLITTSEVFYRQKGTRPVTRPQALQETHEQCSDIIAAKLQSYAQQADQYHNQCLQELRAQLVRFEQLSAHVPALVISDLLREEVKRLNEVQAEMTTRFQTTLDQLAGRQQSNLNELRPNLGHPTHSDQLSRLCDQEQERHGDYVEAVDKHTAQRQACALKESVVFMERMVKTAELQLLQYDGMLVVDDVEKGRVEPTLYPTSELIRRMNAGEPLEDDEDKGSLPRGKASWIGIPSNQFVVEGRPSRLQVTPTVNTRKTTLAHSAVIKARDKAYEDYKEQFEHTLRQIDEEKERLMLSEQRWEQAWETSVDKVRRLYQTE</sequence>
<dbReference type="PANTHER" id="PTHR21444:SF14">
    <property type="entry name" value="COILED-COIL DOMAIN-CONTAINING PROTEIN 180"/>
    <property type="match status" value="1"/>
</dbReference>
<dbReference type="Proteomes" id="UP001283361">
    <property type="component" value="Unassembled WGS sequence"/>
</dbReference>